<gene>
    <name evidence="2" type="ORF">TWF481_004586</name>
</gene>
<feature type="chain" id="PRO_5043855365" evidence="1">
    <location>
        <begin position="24"/>
        <end position="249"/>
    </location>
</feature>
<proteinExistence type="predicted"/>
<dbReference type="Proteomes" id="UP001370758">
    <property type="component" value="Unassembled WGS sequence"/>
</dbReference>
<comment type="caution">
    <text evidence="2">The sequence shown here is derived from an EMBL/GenBank/DDBJ whole genome shotgun (WGS) entry which is preliminary data.</text>
</comment>
<evidence type="ECO:0000313" key="3">
    <source>
        <dbReference type="Proteomes" id="UP001370758"/>
    </source>
</evidence>
<evidence type="ECO:0000256" key="1">
    <source>
        <dbReference type="SAM" id="SignalP"/>
    </source>
</evidence>
<dbReference type="AlphaFoldDB" id="A0AAV9WLI7"/>
<dbReference type="EMBL" id="JAVHJL010000002">
    <property type="protein sequence ID" value="KAK6509857.1"/>
    <property type="molecule type" value="Genomic_DNA"/>
</dbReference>
<keyword evidence="1" id="KW-0732">Signal</keyword>
<evidence type="ECO:0000313" key="2">
    <source>
        <dbReference type="EMBL" id="KAK6509857.1"/>
    </source>
</evidence>
<protein>
    <submittedName>
        <fullName evidence="2">Uncharacterized protein</fullName>
    </submittedName>
</protein>
<accession>A0AAV9WLI7</accession>
<organism evidence="2 3">
    <name type="scientific">Arthrobotrys musiformis</name>
    <dbReference type="NCBI Taxonomy" id="47236"/>
    <lineage>
        <taxon>Eukaryota</taxon>
        <taxon>Fungi</taxon>
        <taxon>Dikarya</taxon>
        <taxon>Ascomycota</taxon>
        <taxon>Pezizomycotina</taxon>
        <taxon>Orbiliomycetes</taxon>
        <taxon>Orbiliales</taxon>
        <taxon>Orbiliaceae</taxon>
        <taxon>Arthrobotrys</taxon>
    </lineage>
</organism>
<reference evidence="2 3" key="1">
    <citation type="submission" date="2023-08" db="EMBL/GenBank/DDBJ databases">
        <authorList>
            <person name="Palmer J.M."/>
        </authorList>
    </citation>
    <scope>NUCLEOTIDE SEQUENCE [LARGE SCALE GENOMIC DNA]</scope>
    <source>
        <strain evidence="2 3">TWF481</strain>
    </source>
</reference>
<keyword evidence="3" id="KW-1185">Reference proteome</keyword>
<sequence>MVAFGTITTALAFTAATLPSAFAGVQPIDFSDNYVQPGEIKPVYQSHGYQFEHFNLLGGVLDLTGNLLHDVGVTVGGLLGGLLGGKKTITKYGHGVAIIGGPNHYAPGRVHHTSQKPFNFLGLEVLCCAADMSKGCDPLDCRVKITGFDKPQGGKKIYDHDFYIPRSGNNGKAPIDIDATLDGYINLGVVGIDLSSIIVDIEALDLIDVDVNTKKKNHGRYSYKSLSQSPNTGILGTGLIINLDLIAKL</sequence>
<name>A0AAV9WLI7_9PEZI</name>
<feature type="signal peptide" evidence="1">
    <location>
        <begin position="1"/>
        <end position="23"/>
    </location>
</feature>